<protein>
    <submittedName>
        <fullName evidence="1">Uncharacterized protein</fullName>
    </submittedName>
</protein>
<dbReference type="AlphaFoldDB" id="A0AAN9S4N1"/>
<sequence>MRAKLIGRKKGAQHPLDAHHVELRCAHRGLMKVTLAVIGVPSFYLSRDPALDFFVSIRDGYKGRKGKSMLPQEMFGIAEEKSREIKVLDAFSTPSEGRNVASLDAGLRNHLLLLGMPP</sequence>
<keyword evidence="2" id="KW-1185">Reference proteome</keyword>
<evidence type="ECO:0000313" key="1">
    <source>
        <dbReference type="EMBL" id="KAK7387639.1"/>
    </source>
</evidence>
<comment type="caution">
    <text evidence="1">The sequence shown here is derived from an EMBL/GenBank/DDBJ whole genome shotgun (WGS) entry which is preliminary data.</text>
</comment>
<dbReference type="Proteomes" id="UP001386955">
    <property type="component" value="Unassembled WGS sequence"/>
</dbReference>
<accession>A0AAN9S4N1</accession>
<reference evidence="1 2" key="1">
    <citation type="submission" date="2024-01" db="EMBL/GenBank/DDBJ databases">
        <title>The genomes of 5 underutilized Papilionoideae crops provide insights into root nodulation and disease resistanc.</title>
        <authorList>
            <person name="Jiang F."/>
        </authorList>
    </citation>
    <scope>NUCLEOTIDE SEQUENCE [LARGE SCALE GENOMIC DNA]</scope>
    <source>
        <strain evidence="1">DUOXIRENSHENG_FW03</strain>
        <tissue evidence="1">Leaves</tissue>
    </source>
</reference>
<gene>
    <name evidence="1" type="ORF">VNO78_22426</name>
</gene>
<proteinExistence type="predicted"/>
<name>A0AAN9S4N1_PSOTE</name>
<evidence type="ECO:0000313" key="2">
    <source>
        <dbReference type="Proteomes" id="UP001386955"/>
    </source>
</evidence>
<dbReference type="EMBL" id="JAYMYS010000006">
    <property type="protein sequence ID" value="KAK7387639.1"/>
    <property type="molecule type" value="Genomic_DNA"/>
</dbReference>
<organism evidence="1 2">
    <name type="scientific">Psophocarpus tetragonolobus</name>
    <name type="common">Winged bean</name>
    <name type="synonym">Dolichos tetragonolobus</name>
    <dbReference type="NCBI Taxonomy" id="3891"/>
    <lineage>
        <taxon>Eukaryota</taxon>
        <taxon>Viridiplantae</taxon>
        <taxon>Streptophyta</taxon>
        <taxon>Embryophyta</taxon>
        <taxon>Tracheophyta</taxon>
        <taxon>Spermatophyta</taxon>
        <taxon>Magnoliopsida</taxon>
        <taxon>eudicotyledons</taxon>
        <taxon>Gunneridae</taxon>
        <taxon>Pentapetalae</taxon>
        <taxon>rosids</taxon>
        <taxon>fabids</taxon>
        <taxon>Fabales</taxon>
        <taxon>Fabaceae</taxon>
        <taxon>Papilionoideae</taxon>
        <taxon>50 kb inversion clade</taxon>
        <taxon>NPAAA clade</taxon>
        <taxon>indigoferoid/millettioid clade</taxon>
        <taxon>Phaseoleae</taxon>
        <taxon>Psophocarpus</taxon>
    </lineage>
</organism>